<reference evidence="2 3" key="1">
    <citation type="submission" date="2015-09" db="EMBL/GenBank/DDBJ databases">
        <title>Genome announcement of multiple Pseudomonas syringae strains.</title>
        <authorList>
            <person name="Thakur S."/>
            <person name="Wang P.W."/>
            <person name="Gong Y."/>
            <person name="Weir B.S."/>
            <person name="Guttman D.S."/>
        </authorList>
    </citation>
    <scope>NUCLEOTIDE SEQUENCE [LARGE SCALE GENOMIC DNA]</scope>
    <source>
        <strain evidence="2 3">ICMP6289</strain>
    </source>
</reference>
<name>A0A0P9V7U5_9PSED</name>
<dbReference type="Proteomes" id="UP000050455">
    <property type="component" value="Unassembled WGS sequence"/>
</dbReference>
<gene>
    <name evidence="2" type="ORF">ALO64_200123</name>
</gene>
<dbReference type="PATRIC" id="fig|86176.4.peg.3343"/>
<dbReference type="InterPro" id="IPR010751">
    <property type="entry name" value="TrfA"/>
</dbReference>
<dbReference type="AlphaFoldDB" id="A0A0P9V7U5"/>
<protein>
    <recommendedName>
        <fullName evidence="4">TrfA family protein</fullName>
    </recommendedName>
</protein>
<evidence type="ECO:0008006" key="4">
    <source>
        <dbReference type="Google" id="ProtNLM"/>
    </source>
</evidence>
<dbReference type="RefSeq" id="WP_044345017.1">
    <property type="nucleotide sequence ID" value="NZ_JYHE01000107.1"/>
</dbReference>
<organism evidence="2 3">
    <name type="scientific">Pseudomonas meliae</name>
    <dbReference type="NCBI Taxonomy" id="86176"/>
    <lineage>
        <taxon>Bacteria</taxon>
        <taxon>Pseudomonadati</taxon>
        <taxon>Pseudomonadota</taxon>
        <taxon>Gammaproteobacteria</taxon>
        <taxon>Pseudomonadales</taxon>
        <taxon>Pseudomonadaceae</taxon>
        <taxon>Pseudomonas</taxon>
    </lineage>
</organism>
<dbReference type="EMBL" id="LJQT01000303">
    <property type="protein sequence ID" value="KPX86316.1"/>
    <property type="molecule type" value="Genomic_DNA"/>
</dbReference>
<evidence type="ECO:0000313" key="2">
    <source>
        <dbReference type="EMBL" id="KPX86316.1"/>
    </source>
</evidence>
<sequence length="301" mass="33982">MAKSLEERLKAMEEKQKKATRECRNDTKPGIEAKKFEHADNEIEPVELTVARLSPLLSYVDDDKRAMANAILRSSLFGVIGKGQRTYEKKVLKATVRGLELRVTGEKLDQSDFDVFLECLHRHNGQPLGSFVRFTAGGLLTVLDRNVGKGDYVWLEDVLSRLSACSIELDDGRRTYQGPMLHEKFRDKDTLEYVIVVNPKMAVFFADGLWTALATNERLALKGKQLALWLHGFYSSHDKPFAYKVATLKELCGSDVGLLKTFRQTLKKALTDLTAVTGWQCNIDPKTDLVHVVKTKAVRHE</sequence>
<comment type="caution">
    <text evidence="2">The sequence shown here is derived from an EMBL/GenBank/DDBJ whole genome shotgun (WGS) entry which is preliminary data.</text>
</comment>
<keyword evidence="3" id="KW-1185">Reference proteome</keyword>
<evidence type="ECO:0000256" key="1">
    <source>
        <dbReference type="SAM" id="MobiDB-lite"/>
    </source>
</evidence>
<dbReference type="Pfam" id="PF07042">
    <property type="entry name" value="TrfA"/>
    <property type="match status" value="1"/>
</dbReference>
<evidence type="ECO:0000313" key="3">
    <source>
        <dbReference type="Proteomes" id="UP000050455"/>
    </source>
</evidence>
<accession>A0A0P9V7U5</accession>
<feature type="region of interest" description="Disordered" evidence="1">
    <location>
        <begin position="1"/>
        <end position="32"/>
    </location>
</feature>
<proteinExistence type="predicted"/>